<keyword evidence="2" id="KW-0812">Transmembrane</keyword>
<evidence type="ECO:0000313" key="5">
    <source>
        <dbReference type="Proteomes" id="UP001175000"/>
    </source>
</evidence>
<feature type="signal peptide" evidence="3">
    <location>
        <begin position="1"/>
        <end position="24"/>
    </location>
</feature>
<feature type="transmembrane region" description="Helical" evidence="2">
    <location>
        <begin position="179"/>
        <end position="203"/>
    </location>
</feature>
<keyword evidence="5" id="KW-1185">Reference proteome</keyword>
<feature type="chain" id="PRO_5041431578" description="Extracellular membrane protein CFEM domain-containing protein" evidence="3">
    <location>
        <begin position="25"/>
        <end position="220"/>
    </location>
</feature>
<feature type="region of interest" description="Disordered" evidence="1">
    <location>
        <begin position="130"/>
        <end position="171"/>
    </location>
</feature>
<reference evidence="4" key="1">
    <citation type="submission" date="2023-06" db="EMBL/GenBank/DDBJ databases">
        <title>Genome-scale phylogeny and comparative genomics of the fungal order Sordariales.</title>
        <authorList>
            <consortium name="Lawrence Berkeley National Laboratory"/>
            <person name="Hensen N."/>
            <person name="Bonometti L."/>
            <person name="Westerberg I."/>
            <person name="Brannstrom I.O."/>
            <person name="Guillou S."/>
            <person name="Cros-Aarteil S."/>
            <person name="Calhoun S."/>
            <person name="Haridas S."/>
            <person name="Kuo A."/>
            <person name="Mondo S."/>
            <person name="Pangilinan J."/>
            <person name="Riley R."/>
            <person name="Labutti K."/>
            <person name="Andreopoulos B."/>
            <person name="Lipzen A."/>
            <person name="Chen C."/>
            <person name="Yanf M."/>
            <person name="Daum C."/>
            <person name="Ng V."/>
            <person name="Clum A."/>
            <person name="Steindorff A."/>
            <person name="Ohm R."/>
            <person name="Martin F."/>
            <person name="Silar P."/>
            <person name="Natvig D."/>
            <person name="Lalanne C."/>
            <person name="Gautier V."/>
            <person name="Ament-Velasquez S.L."/>
            <person name="Kruys A."/>
            <person name="Hutchinson M.I."/>
            <person name="Powell A.J."/>
            <person name="Barry K."/>
            <person name="Miller A.N."/>
            <person name="Grigoriev I.V."/>
            <person name="Debuchy R."/>
            <person name="Gladieux P."/>
            <person name="Thoren M.H."/>
            <person name="Johannesson H."/>
        </authorList>
    </citation>
    <scope>NUCLEOTIDE SEQUENCE</scope>
    <source>
        <strain evidence="4">CBS 606.72</strain>
    </source>
</reference>
<dbReference type="AlphaFoldDB" id="A0AA39XIH7"/>
<name>A0AA39XIH7_9PEZI</name>
<keyword evidence="2" id="KW-1133">Transmembrane helix</keyword>
<evidence type="ECO:0000256" key="1">
    <source>
        <dbReference type="SAM" id="MobiDB-lite"/>
    </source>
</evidence>
<dbReference type="EMBL" id="JAULSU010000001">
    <property type="protein sequence ID" value="KAK0633942.1"/>
    <property type="molecule type" value="Genomic_DNA"/>
</dbReference>
<keyword evidence="3" id="KW-0732">Signal</keyword>
<feature type="compositionally biased region" description="Polar residues" evidence="1">
    <location>
        <begin position="132"/>
        <end position="161"/>
    </location>
</feature>
<comment type="caution">
    <text evidence="4">The sequence shown here is derived from an EMBL/GenBank/DDBJ whole genome shotgun (WGS) entry which is preliminary data.</text>
</comment>
<protein>
    <recommendedName>
        <fullName evidence="6">Extracellular membrane protein CFEM domain-containing protein</fullName>
    </recommendedName>
</protein>
<proteinExistence type="predicted"/>
<accession>A0AA39XIH7</accession>
<evidence type="ECO:0008006" key="6">
    <source>
        <dbReference type="Google" id="ProtNLM"/>
    </source>
</evidence>
<evidence type="ECO:0000256" key="3">
    <source>
        <dbReference type="SAM" id="SignalP"/>
    </source>
</evidence>
<evidence type="ECO:0000313" key="4">
    <source>
        <dbReference type="EMBL" id="KAK0633942.1"/>
    </source>
</evidence>
<gene>
    <name evidence="4" type="ORF">B0T14DRAFT_561478</name>
</gene>
<evidence type="ECO:0000256" key="2">
    <source>
        <dbReference type="SAM" id="Phobius"/>
    </source>
</evidence>
<organism evidence="4 5">
    <name type="scientific">Immersiella caudata</name>
    <dbReference type="NCBI Taxonomy" id="314043"/>
    <lineage>
        <taxon>Eukaryota</taxon>
        <taxon>Fungi</taxon>
        <taxon>Dikarya</taxon>
        <taxon>Ascomycota</taxon>
        <taxon>Pezizomycotina</taxon>
        <taxon>Sordariomycetes</taxon>
        <taxon>Sordariomycetidae</taxon>
        <taxon>Sordariales</taxon>
        <taxon>Lasiosphaeriaceae</taxon>
        <taxon>Immersiella</taxon>
    </lineage>
</organism>
<keyword evidence="2" id="KW-0472">Membrane</keyword>
<sequence>MTRTTINPVLLLVAAMVQLQLALATVVSIREEPAFKAMRECARDCLVWNGSIDLYGELGCVYPYQNECLCRPDLASAASKHLSTCASTYCTVGPASGDISTAIGLYNSYCVANGFDVTAVAAVAPKTTLATQTNQGSGSTNTATAGQQPGNGQAQTTGQSDPSATPGSSGGTSGLSTGAMIGIIASVCSVVVGLLGLAVKIYFGRKRARRDQHQQDKLDN</sequence>
<dbReference type="Proteomes" id="UP001175000">
    <property type="component" value="Unassembled WGS sequence"/>
</dbReference>